<dbReference type="PROSITE" id="PS00759">
    <property type="entry name" value="ARGE_DAPE_CPG2_2"/>
    <property type="match status" value="1"/>
</dbReference>
<dbReference type="NCBIfam" id="NF005710">
    <property type="entry name" value="PRK07522.1"/>
    <property type="match status" value="1"/>
</dbReference>
<evidence type="ECO:0000256" key="7">
    <source>
        <dbReference type="ARBA" id="ARBA00022801"/>
    </source>
</evidence>
<dbReference type="GO" id="GO:0046872">
    <property type="term" value="F:metal ion binding"/>
    <property type="evidence" value="ECO:0007669"/>
    <property type="project" value="UniProtKB-KW"/>
</dbReference>
<evidence type="ECO:0000259" key="10">
    <source>
        <dbReference type="Pfam" id="PF07687"/>
    </source>
</evidence>
<keyword evidence="9" id="KW-0170">Cobalt</keyword>
<dbReference type="Gene3D" id="3.30.70.360">
    <property type="match status" value="1"/>
</dbReference>
<comment type="cofactor">
    <cofactor evidence="1">
        <name>Zn(2+)</name>
        <dbReference type="ChEBI" id="CHEBI:29105"/>
    </cofactor>
</comment>
<comment type="similarity">
    <text evidence="2">Belongs to the peptidase M20A family. ArgE subfamily.</text>
</comment>
<organism evidence="11 12">
    <name type="scientific">Hypericibacter terrae</name>
    <dbReference type="NCBI Taxonomy" id="2602015"/>
    <lineage>
        <taxon>Bacteria</taxon>
        <taxon>Pseudomonadati</taxon>
        <taxon>Pseudomonadota</taxon>
        <taxon>Alphaproteobacteria</taxon>
        <taxon>Rhodospirillales</taxon>
        <taxon>Dongiaceae</taxon>
        <taxon>Hypericibacter</taxon>
    </lineage>
</organism>
<gene>
    <name evidence="11" type="ORF">FRZ44_50000</name>
</gene>
<dbReference type="GO" id="GO:0008777">
    <property type="term" value="F:acetylornithine deacetylase activity"/>
    <property type="evidence" value="ECO:0007669"/>
    <property type="project" value="TreeGrafter"/>
</dbReference>
<name>A0A5J6MSM7_9PROT</name>
<dbReference type="InterPro" id="IPR001261">
    <property type="entry name" value="ArgE/DapE_CS"/>
</dbReference>
<evidence type="ECO:0000256" key="1">
    <source>
        <dbReference type="ARBA" id="ARBA00001947"/>
    </source>
</evidence>
<keyword evidence="6" id="KW-0479">Metal-binding</keyword>
<evidence type="ECO:0000256" key="3">
    <source>
        <dbReference type="ARBA" id="ARBA00022490"/>
    </source>
</evidence>
<dbReference type="PANTHER" id="PTHR43808">
    <property type="entry name" value="ACETYLORNITHINE DEACETYLASE"/>
    <property type="match status" value="1"/>
</dbReference>
<keyword evidence="7" id="KW-0378">Hydrolase</keyword>
<dbReference type="RefSeq" id="WP_151179729.1">
    <property type="nucleotide sequence ID" value="NZ_CP042906.1"/>
</dbReference>
<dbReference type="EMBL" id="CP042906">
    <property type="protein sequence ID" value="QEX19685.1"/>
    <property type="molecule type" value="Genomic_DNA"/>
</dbReference>
<dbReference type="SUPFAM" id="SSF55031">
    <property type="entry name" value="Bacterial exopeptidase dimerisation domain"/>
    <property type="match status" value="1"/>
</dbReference>
<evidence type="ECO:0000313" key="12">
    <source>
        <dbReference type="Proteomes" id="UP000326202"/>
    </source>
</evidence>
<dbReference type="Pfam" id="PF07687">
    <property type="entry name" value="M20_dimer"/>
    <property type="match status" value="1"/>
</dbReference>
<evidence type="ECO:0000313" key="11">
    <source>
        <dbReference type="EMBL" id="QEX19685.1"/>
    </source>
</evidence>
<evidence type="ECO:0000256" key="8">
    <source>
        <dbReference type="ARBA" id="ARBA00022833"/>
    </source>
</evidence>
<dbReference type="NCBIfam" id="TIGR01892">
    <property type="entry name" value="AcOrn-deacetyl"/>
    <property type="match status" value="1"/>
</dbReference>
<dbReference type="Pfam" id="PF01546">
    <property type="entry name" value="Peptidase_M20"/>
    <property type="match status" value="1"/>
</dbReference>
<sequence length="390" mass="42377">MSARRYSPMEMIETLIGFPTVSADSNLNLIGFVRDYLSGRGIESRLTYDESKRKANLFATIGPDRPGGVVLSGHTDVVPVAGQPWESDPFTLTRRGDRIYGRGTSDMKSFIAVALALVPEFQKAGLRRPIHLALSYDEEVGCFGVPHMLRDIAANLPLPAMAIIGEPTSMQLANRHKGDLVFRTRFTGRDGHSSAPQRGLNAIFSAAEFLTFLSRLAAELRDEGPQDESFDPPYTTVNVGQIDGGTAFNIVARRCEIIWEFRPLPSVAPETIVARVRNFVETELLPRMRQAAEEAEVETATLVALPPLMPEPDSPAEALIHALTGVNEAIGVAFGTEAGHFQQTGIPAVVFGPGSIQQAHKPDEFIEIAQVEACVGFMRKLAAWAASSPP</sequence>
<dbReference type="Gene3D" id="3.40.630.10">
    <property type="entry name" value="Zn peptidases"/>
    <property type="match status" value="1"/>
</dbReference>
<feature type="domain" description="Peptidase M20 dimerisation" evidence="10">
    <location>
        <begin position="175"/>
        <end position="285"/>
    </location>
</feature>
<keyword evidence="3" id="KW-0963">Cytoplasm</keyword>
<dbReference type="InterPro" id="IPR010169">
    <property type="entry name" value="AcOrn-deacetyl"/>
</dbReference>
<dbReference type="InterPro" id="IPR036264">
    <property type="entry name" value="Bact_exopeptidase_dim_dom"/>
</dbReference>
<dbReference type="SUPFAM" id="SSF53187">
    <property type="entry name" value="Zn-dependent exopeptidases"/>
    <property type="match status" value="1"/>
</dbReference>
<keyword evidence="5" id="KW-0028">Amino-acid biosynthesis</keyword>
<accession>A0A5J6MSM7</accession>
<dbReference type="PANTHER" id="PTHR43808:SF31">
    <property type="entry name" value="N-ACETYL-L-CITRULLINE DEACETYLASE"/>
    <property type="match status" value="1"/>
</dbReference>
<dbReference type="GO" id="GO:0006526">
    <property type="term" value="P:L-arginine biosynthetic process"/>
    <property type="evidence" value="ECO:0007669"/>
    <property type="project" value="UniProtKB-KW"/>
</dbReference>
<proteinExistence type="inferred from homology"/>
<evidence type="ECO:0000256" key="2">
    <source>
        <dbReference type="ARBA" id="ARBA00005691"/>
    </source>
</evidence>
<keyword evidence="4" id="KW-0055">Arginine biosynthesis</keyword>
<dbReference type="KEGG" id="htq:FRZ44_50000"/>
<dbReference type="Proteomes" id="UP000326202">
    <property type="component" value="Chromosome"/>
</dbReference>
<evidence type="ECO:0000256" key="4">
    <source>
        <dbReference type="ARBA" id="ARBA00022571"/>
    </source>
</evidence>
<evidence type="ECO:0000256" key="9">
    <source>
        <dbReference type="ARBA" id="ARBA00023285"/>
    </source>
</evidence>
<dbReference type="InterPro" id="IPR002933">
    <property type="entry name" value="Peptidase_M20"/>
</dbReference>
<keyword evidence="12" id="KW-1185">Reference proteome</keyword>
<dbReference type="CDD" id="cd03894">
    <property type="entry name" value="M20_ArgE"/>
    <property type="match status" value="1"/>
</dbReference>
<keyword evidence="8" id="KW-0862">Zinc</keyword>
<reference evidence="11 12" key="1">
    <citation type="submission" date="2019-08" db="EMBL/GenBank/DDBJ databases">
        <title>Hyperibacter terrae gen. nov., sp. nov. and Hyperibacter viscosus sp. nov., two new members in the family Rhodospirillaceae isolated from the rhizosphere of Hypericum perforatum.</title>
        <authorList>
            <person name="Noviana Z."/>
        </authorList>
    </citation>
    <scope>NUCLEOTIDE SEQUENCE [LARGE SCALE GENOMIC DNA]</scope>
    <source>
        <strain evidence="11 12">R5913</strain>
    </source>
</reference>
<dbReference type="OrthoDB" id="9809784at2"/>
<evidence type="ECO:0000256" key="6">
    <source>
        <dbReference type="ARBA" id="ARBA00022723"/>
    </source>
</evidence>
<dbReference type="AlphaFoldDB" id="A0A5J6MSM7"/>
<evidence type="ECO:0000256" key="5">
    <source>
        <dbReference type="ARBA" id="ARBA00022605"/>
    </source>
</evidence>
<protein>
    <submittedName>
        <fullName evidence="11">Acetylornithine deacetylase</fullName>
    </submittedName>
</protein>
<dbReference type="InterPro" id="IPR011650">
    <property type="entry name" value="Peptidase_M20_dimer"/>
</dbReference>
<dbReference type="InterPro" id="IPR050072">
    <property type="entry name" value="Peptidase_M20A"/>
</dbReference>